<reference evidence="1" key="1">
    <citation type="submission" date="2018-06" db="EMBL/GenBank/DDBJ databases">
        <authorList>
            <person name="Zhirakovskaya E."/>
        </authorList>
    </citation>
    <scope>NUCLEOTIDE SEQUENCE</scope>
</reference>
<organism evidence="1">
    <name type="scientific">hydrothermal vent metagenome</name>
    <dbReference type="NCBI Taxonomy" id="652676"/>
    <lineage>
        <taxon>unclassified sequences</taxon>
        <taxon>metagenomes</taxon>
        <taxon>ecological metagenomes</taxon>
    </lineage>
</organism>
<sequence length="268" mass="30350">MKKPFYNYIILGIILTFGLSVSAIAEITHYKFGVFPHMSVLKILQTFQPISENFSQQLSKPVRLSTQKNFKKFTDDVMNEKYDIAFIQPFDYEKAKQANYLPLAARDILLNTIIIVGKASPIKSIADLEGKVIAYPSITAAVTKISKRALKKHGVNTESIHTKNHFSCIHLVVINKADACGTANRILTHFKNKKTKNNFKVIFRAPPLPPALFVVHSRVVEADRKKLKQTILSWHKSQAGLKLLKNGGLEPFINVIESDYDKLKNWKD</sequence>
<accession>A0A3B0YU19</accession>
<dbReference type="SUPFAM" id="SSF53850">
    <property type="entry name" value="Periplasmic binding protein-like II"/>
    <property type="match status" value="1"/>
</dbReference>
<proteinExistence type="predicted"/>
<dbReference type="PANTHER" id="PTHR35841:SF1">
    <property type="entry name" value="PHOSPHONATES-BINDING PERIPLASMIC PROTEIN"/>
    <property type="match status" value="1"/>
</dbReference>
<gene>
    <name evidence="1" type="ORF">MNBD_GAMMA12-2622</name>
</gene>
<dbReference type="AlphaFoldDB" id="A0A3B0YU19"/>
<dbReference type="EMBL" id="UOFL01000188">
    <property type="protein sequence ID" value="VAW80150.1"/>
    <property type="molecule type" value="Genomic_DNA"/>
</dbReference>
<protein>
    <submittedName>
        <fullName evidence="1">Uncharacterized protein</fullName>
    </submittedName>
</protein>
<name>A0A3B0YU19_9ZZZZ</name>
<dbReference type="Pfam" id="PF12974">
    <property type="entry name" value="Phosphonate-bd"/>
    <property type="match status" value="1"/>
</dbReference>
<dbReference type="PANTHER" id="PTHR35841">
    <property type="entry name" value="PHOSPHONATES-BINDING PERIPLASMIC PROTEIN"/>
    <property type="match status" value="1"/>
</dbReference>
<dbReference type="Gene3D" id="3.40.190.10">
    <property type="entry name" value="Periplasmic binding protein-like II"/>
    <property type="match status" value="2"/>
</dbReference>
<evidence type="ECO:0000313" key="1">
    <source>
        <dbReference type="EMBL" id="VAW80150.1"/>
    </source>
</evidence>